<gene>
    <name evidence="2" type="ORF">BcabD6B2_14230</name>
</gene>
<evidence type="ECO:0000313" key="2">
    <source>
        <dbReference type="EMBL" id="GIX61988.1"/>
    </source>
</evidence>
<sequence>MTGEPVTAKLPSERLKYDKSKAKAPLTRGLVVSRAKPPMLRSQSDVNSGKTEVKSDGATSSGVPPEAVTKGEKSAVGNKDSVPTCRATRLNSKSDPPLIEIKGVGGLFNSVLVGYQDPNGLTRENKGSVFGWSTLVDGADEGVTSFTFNANYVPITPSSGSTSYCALVIKPPLTVSSEVFEAFKSPARDSRRSVQSTDSLKKFLKSKGMEVVTSCCFIVSAAAPSTPAKKSR</sequence>
<dbReference type="EMBL" id="BPLF01000001">
    <property type="protein sequence ID" value="GIX61988.1"/>
    <property type="molecule type" value="Genomic_DNA"/>
</dbReference>
<proteinExistence type="predicted"/>
<feature type="region of interest" description="Disordered" evidence="1">
    <location>
        <begin position="1"/>
        <end position="91"/>
    </location>
</feature>
<feature type="compositionally biased region" description="Basic and acidic residues" evidence="1">
    <location>
        <begin position="11"/>
        <end position="21"/>
    </location>
</feature>
<name>A0AAV4LPV9_BABCB</name>
<evidence type="ECO:0000313" key="3">
    <source>
        <dbReference type="Proteomes" id="UP001497744"/>
    </source>
</evidence>
<organism evidence="2 3">
    <name type="scientific">Babesia caballi</name>
    <dbReference type="NCBI Taxonomy" id="5871"/>
    <lineage>
        <taxon>Eukaryota</taxon>
        <taxon>Sar</taxon>
        <taxon>Alveolata</taxon>
        <taxon>Apicomplexa</taxon>
        <taxon>Aconoidasida</taxon>
        <taxon>Piroplasmida</taxon>
        <taxon>Babesiidae</taxon>
        <taxon>Babesia</taxon>
    </lineage>
</organism>
<reference evidence="2 3" key="1">
    <citation type="submission" date="2021-06" db="EMBL/GenBank/DDBJ databases">
        <title>Genome sequence of Babesia caballi.</title>
        <authorList>
            <person name="Yamagishi J."/>
            <person name="Kidaka T."/>
            <person name="Ochi A."/>
        </authorList>
    </citation>
    <scope>NUCLEOTIDE SEQUENCE [LARGE SCALE GENOMIC DNA]</scope>
    <source>
        <strain evidence="2">USDA-D6B2</strain>
    </source>
</reference>
<dbReference type="GeneID" id="94193471"/>
<accession>A0AAV4LPV9</accession>
<protein>
    <submittedName>
        <fullName evidence="2">Signal peptide containing protein</fullName>
    </submittedName>
</protein>
<dbReference type="RefSeq" id="XP_067714059.1">
    <property type="nucleotide sequence ID" value="XM_067857958.1"/>
</dbReference>
<keyword evidence="3" id="KW-1185">Reference proteome</keyword>
<comment type="caution">
    <text evidence="2">The sequence shown here is derived from an EMBL/GenBank/DDBJ whole genome shotgun (WGS) entry which is preliminary data.</text>
</comment>
<dbReference type="Proteomes" id="UP001497744">
    <property type="component" value="Unassembled WGS sequence"/>
</dbReference>
<dbReference type="AlphaFoldDB" id="A0AAV4LPV9"/>
<feature type="compositionally biased region" description="Polar residues" evidence="1">
    <location>
        <begin position="41"/>
        <end position="50"/>
    </location>
</feature>
<evidence type="ECO:0000256" key="1">
    <source>
        <dbReference type="SAM" id="MobiDB-lite"/>
    </source>
</evidence>